<accession>A0A916UB25</accession>
<reference evidence="6" key="2">
    <citation type="submission" date="2020-09" db="EMBL/GenBank/DDBJ databases">
        <authorList>
            <person name="Sun Q."/>
            <person name="Zhou Y."/>
        </authorList>
    </citation>
    <scope>NUCLEOTIDE SEQUENCE</scope>
    <source>
        <strain evidence="6">CGMCC 1.15478</strain>
    </source>
</reference>
<dbReference type="Proteomes" id="UP000641514">
    <property type="component" value="Unassembled WGS sequence"/>
</dbReference>
<dbReference type="AlphaFoldDB" id="A0A916UB25"/>
<gene>
    <name evidence="6" type="primary">sohB</name>
    <name evidence="6" type="ORF">GCM10011410_16340</name>
</gene>
<evidence type="ECO:0000256" key="4">
    <source>
        <dbReference type="ARBA" id="ARBA00022825"/>
    </source>
</evidence>
<dbReference type="InterPro" id="IPR002142">
    <property type="entry name" value="Peptidase_S49"/>
</dbReference>
<dbReference type="InterPro" id="IPR029045">
    <property type="entry name" value="ClpP/crotonase-like_dom_sf"/>
</dbReference>
<dbReference type="Gene3D" id="6.20.330.10">
    <property type="match status" value="1"/>
</dbReference>
<protein>
    <submittedName>
        <fullName evidence="6">Serine protease</fullName>
    </submittedName>
</protein>
<evidence type="ECO:0000256" key="2">
    <source>
        <dbReference type="ARBA" id="ARBA00022670"/>
    </source>
</evidence>
<dbReference type="CDD" id="cd07023">
    <property type="entry name" value="S49_Sppa_N_C"/>
    <property type="match status" value="1"/>
</dbReference>
<dbReference type="Gene3D" id="3.90.226.10">
    <property type="entry name" value="2-enoyl-CoA Hydratase, Chain A, domain 1"/>
    <property type="match status" value="1"/>
</dbReference>
<evidence type="ECO:0000256" key="1">
    <source>
        <dbReference type="ARBA" id="ARBA00008683"/>
    </source>
</evidence>
<evidence type="ECO:0000313" key="6">
    <source>
        <dbReference type="EMBL" id="GGC64538.1"/>
    </source>
</evidence>
<keyword evidence="2 6" id="KW-0645">Protease</keyword>
<evidence type="ECO:0000256" key="3">
    <source>
        <dbReference type="ARBA" id="ARBA00022801"/>
    </source>
</evidence>
<sequence length="278" mass="29783">MTFPKQFSSKLPAVLGGDHGGVVAAVRIQGMIAPHGGGIGRHVVTAESVDEQLVRAFTTDHVKAVALVINSPGGSPMQSEAIASRVRGLATKHKVPVLAFCEDVTASGGYWVACAADEIYAAATSMVGSIGVISSGFGFVDLMNRVGVERRVYTSGTEKARLDPFLPEQSEDVEWLSGLQSSMHELFRDWVTERRGAKLDTTNDLFNGDVWLGAQAHKLGLVDGVGGVRTVIDERFPGAEIEFVTPKRPLFARLGMPFPDPFGMDGVVSRLAWARFGL</sequence>
<reference evidence="6" key="1">
    <citation type="journal article" date="2014" name="Int. J. Syst. Evol. Microbiol.">
        <title>Complete genome sequence of Corynebacterium casei LMG S-19264T (=DSM 44701T), isolated from a smear-ripened cheese.</title>
        <authorList>
            <consortium name="US DOE Joint Genome Institute (JGI-PGF)"/>
            <person name="Walter F."/>
            <person name="Albersmeier A."/>
            <person name="Kalinowski J."/>
            <person name="Ruckert C."/>
        </authorList>
    </citation>
    <scope>NUCLEOTIDE SEQUENCE</scope>
    <source>
        <strain evidence="6">CGMCC 1.15478</strain>
    </source>
</reference>
<evidence type="ECO:0000259" key="5">
    <source>
        <dbReference type="Pfam" id="PF01343"/>
    </source>
</evidence>
<dbReference type="GO" id="GO:0006508">
    <property type="term" value="P:proteolysis"/>
    <property type="evidence" value="ECO:0007669"/>
    <property type="project" value="UniProtKB-KW"/>
</dbReference>
<dbReference type="PANTHER" id="PTHR42987:SF8">
    <property type="entry name" value="PROTEINASE"/>
    <property type="match status" value="1"/>
</dbReference>
<keyword evidence="3" id="KW-0378">Hydrolase</keyword>
<dbReference type="SUPFAM" id="SSF52096">
    <property type="entry name" value="ClpP/crotonase"/>
    <property type="match status" value="1"/>
</dbReference>
<organism evidence="6 7">
    <name type="scientific">Hoyosella rhizosphaerae</name>
    <dbReference type="NCBI Taxonomy" id="1755582"/>
    <lineage>
        <taxon>Bacteria</taxon>
        <taxon>Bacillati</taxon>
        <taxon>Actinomycetota</taxon>
        <taxon>Actinomycetes</taxon>
        <taxon>Mycobacteriales</taxon>
        <taxon>Hoyosellaceae</taxon>
        <taxon>Hoyosella</taxon>
    </lineage>
</organism>
<evidence type="ECO:0000313" key="7">
    <source>
        <dbReference type="Proteomes" id="UP000641514"/>
    </source>
</evidence>
<comment type="similarity">
    <text evidence="1">Belongs to the peptidase S49 family.</text>
</comment>
<dbReference type="PANTHER" id="PTHR42987">
    <property type="entry name" value="PEPTIDASE S49"/>
    <property type="match status" value="1"/>
</dbReference>
<comment type="caution">
    <text evidence="6">The sequence shown here is derived from an EMBL/GenBank/DDBJ whole genome shotgun (WGS) entry which is preliminary data.</text>
</comment>
<dbReference type="GO" id="GO:0008236">
    <property type="term" value="F:serine-type peptidase activity"/>
    <property type="evidence" value="ECO:0007669"/>
    <property type="project" value="UniProtKB-KW"/>
</dbReference>
<keyword evidence="7" id="KW-1185">Reference proteome</keyword>
<name>A0A916UB25_9ACTN</name>
<feature type="domain" description="Peptidase S49" evidence="5">
    <location>
        <begin position="92"/>
        <end position="234"/>
    </location>
</feature>
<dbReference type="Pfam" id="PF01343">
    <property type="entry name" value="Peptidase_S49"/>
    <property type="match status" value="1"/>
</dbReference>
<dbReference type="InterPro" id="IPR047272">
    <property type="entry name" value="S49_SppA_C"/>
</dbReference>
<keyword evidence="4" id="KW-0720">Serine protease</keyword>
<proteinExistence type="inferred from homology"/>
<dbReference type="EMBL" id="BMJH01000001">
    <property type="protein sequence ID" value="GGC64538.1"/>
    <property type="molecule type" value="Genomic_DNA"/>
</dbReference>